<dbReference type="GO" id="GO:0006281">
    <property type="term" value="P:DNA repair"/>
    <property type="evidence" value="ECO:0007669"/>
    <property type="project" value="InterPro"/>
</dbReference>
<protein>
    <recommendedName>
        <fullName evidence="2">Methylated-DNA-[protein]-cysteine S-methyltransferase DNA binding domain-containing protein</fullName>
    </recommendedName>
</protein>
<dbReference type="Gene3D" id="1.10.10.10">
    <property type="entry name" value="Winged helix-like DNA-binding domain superfamily/Winged helix DNA-binding domain"/>
    <property type="match status" value="1"/>
</dbReference>
<dbReference type="PANTHER" id="PTHR42942:SF1">
    <property type="entry name" value="ALKYLTRANSFERASE-LIKE PROTEIN 1"/>
    <property type="match status" value="1"/>
</dbReference>
<dbReference type="InterPro" id="IPR052520">
    <property type="entry name" value="ATL_DNA_repair"/>
</dbReference>
<dbReference type="InterPro" id="IPR036388">
    <property type="entry name" value="WH-like_DNA-bd_sf"/>
</dbReference>
<dbReference type="PANTHER" id="PTHR42942">
    <property type="entry name" value="6-O-METHYLGUANINE DNA METHYLTRANSFERASE"/>
    <property type="match status" value="1"/>
</dbReference>
<dbReference type="Pfam" id="PF01035">
    <property type="entry name" value="DNA_binding_1"/>
    <property type="match status" value="1"/>
</dbReference>
<keyword evidence="1" id="KW-0227">DNA damage</keyword>
<dbReference type="InterPro" id="IPR014048">
    <property type="entry name" value="MethylDNA_cys_MeTrfase_DNA-bd"/>
</dbReference>
<reference evidence="3 4" key="1">
    <citation type="submission" date="2017-02" db="EMBL/GenBank/DDBJ databases">
        <title>Chromobacterium haemolyticum H5244.</title>
        <authorList>
            <person name="Gulvik C.A."/>
        </authorList>
    </citation>
    <scope>NUCLEOTIDE SEQUENCE [LARGE SCALE GENOMIC DNA]</scope>
    <source>
        <strain evidence="3 4">H5244</strain>
    </source>
</reference>
<dbReference type="RefSeq" id="WP_043639430.1">
    <property type="nucleotide sequence ID" value="NZ_CP109905.1"/>
</dbReference>
<dbReference type="SUPFAM" id="SSF46767">
    <property type="entry name" value="Methylated DNA-protein cysteine methyltransferase, C-terminal domain"/>
    <property type="match status" value="1"/>
</dbReference>
<evidence type="ECO:0000313" key="3">
    <source>
        <dbReference type="EMBL" id="OQS37631.1"/>
    </source>
</evidence>
<organism evidence="3 4">
    <name type="scientific">Chromobacterium haemolyticum</name>
    <dbReference type="NCBI Taxonomy" id="394935"/>
    <lineage>
        <taxon>Bacteria</taxon>
        <taxon>Pseudomonadati</taxon>
        <taxon>Pseudomonadota</taxon>
        <taxon>Betaproteobacteria</taxon>
        <taxon>Neisseriales</taxon>
        <taxon>Chromobacteriaceae</taxon>
        <taxon>Chromobacterium</taxon>
    </lineage>
</organism>
<evidence type="ECO:0000256" key="1">
    <source>
        <dbReference type="ARBA" id="ARBA00022763"/>
    </source>
</evidence>
<dbReference type="EMBL" id="MUKV01000018">
    <property type="protein sequence ID" value="OQS37631.1"/>
    <property type="molecule type" value="Genomic_DNA"/>
</dbReference>
<dbReference type="GO" id="GO:0003824">
    <property type="term" value="F:catalytic activity"/>
    <property type="evidence" value="ECO:0007669"/>
    <property type="project" value="InterPro"/>
</dbReference>
<feature type="domain" description="Methylated-DNA-[protein]-cysteine S-methyltransferase DNA binding" evidence="2">
    <location>
        <begin position="4"/>
        <end position="85"/>
    </location>
</feature>
<dbReference type="Proteomes" id="UP000192721">
    <property type="component" value="Unassembled WGS sequence"/>
</dbReference>
<evidence type="ECO:0000259" key="2">
    <source>
        <dbReference type="Pfam" id="PF01035"/>
    </source>
</evidence>
<comment type="caution">
    <text evidence="3">The sequence shown here is derived from an EMBL/GenBank/DDBJ whole genome shotgun (WGS) entry which is preliminary data.</text>
</comment>
<sequence>MPPDFDRRVIALLLALPPGRVTTYGALAEQAGYPRHSRHVGRLLSHLPDGVSVPWFRVLGSGGRISRPGSEQADWQRLLLEEDGVELSAAGKVDLRRYGWPDTHFCSKKL</sequence>
<evidence type="ECO:0000313" key="4">
    <source>
        <dbReference type="Proteomes" id="UP000192721"/>
    </source>
</evidence>
<accession>A0A1W0CSB9</accession>
<proteinExistence type="predicted"/>
<dbReference type="AlphaFoldDB" id="A0A1W0CSB9"/>
<dbReference type="CDD" id="cd06445">
    <property type="entry name" value="ATase"/>
    <property type="match status" value="1"/>
</dbReference>
<name>A0A1W0CSB9_9NEIS</name>
<dbReference type="InterPro" id="IPR036217">
    <property type="entry name" value="MethylDNA_cys_MeTrfase_DNAb"/>
</dbReference>
<gene>
    <name evidence="3" type="ORF">B0T45_14005</name>
</gene>